<evidence type="ECO:0000313" key="4">
    <source>
        <dbReference type="Proteomes" id="UP000254374"/>
    </source>
</evidence>
<dbReference type="EMBL" id="FTNL01000007">
    <property type="protein sequence ID" value="SIR18002.1"/>
    <property type="molecule type" value="Genomic_DNA"/>
</dbReference>
<dbReference type="GO" id="GO:0016787">
    <property type="term" value="F:hydrolase activity"/>
    <property type="evidence" value="ECO:0007669"/>
    <property type="project" value="UniProtKB-KW"/>
</dbReference>
<accession>A0A377GN02</accession>
<dbReference type="SUPFAM" id="SSF56317">
    <property type="entry name" value="Carbon-nitrogen hydrolase"/>
    <property type="match status" value="1"/>
</dbReference>
<dbReference type="EMBL" id="UGGV01000001">
    <property type="protein sequence ID" value="STO26187.1"/>
    <property type="molecule type" value="Genomic_DNA"/>
</dbReference>
<dbReference type="RefSeq" id="WP_238587837.1">
    <property type="nucleotide sequence ID" value="NZ_CAAAIX010000005.1"/>
</dbReference>
<dbReference type="Gene3D" id="3.60.110.10">
    <property type="entry name" value="Carbon-nitrogen hydrolase"/>
    <property type="match status" value="1"/>
</dbReference>
<reference evidence="1 3" key="1">
    <citation type="submission" date="2017-01" db="EMBL/GenBank/DDBJ databases">
        <authorList>
            <person name="Varghese N."/>
            <person name="Submissions S."/>
        </authorList>
    </citation>
    <scope>NUCLEOTIDE SEQUENCE [LARGE SCALE GENOMIC DNA]</scope>
    <source>
        <strain evidence="1 3">ATCC 33342</strain>
    </source>
</reference>
<dbReference type="AlphaFoldDB" id="A0A377GN02"/>
<gene>
    <name evidence="2" type="ORF">NCTC11401_03039</name>
    <name evidence="1" type="ORF">SAMN05421777_107129</name>
</gene>
<dbReference type="Proteomes" id="UP000254374">
    <property type="component" value="Unassembled WGS sequence"/>
</dbReference>
<evidence type="ECO:0000313" key="3">
    <source>
        <dbReference type="Proteomes" id="UP000186808"/>
    </source>
</evidence>
<dbReference type="InterPro" id="IPR036526">
    <property type="entry name" value="C-N_Hydrolase_sf"/>
</dbReference>
<evidence type="ECO:0000313" key="1">
    <source>
        <dbReference type="EMBL" id="SIR18002.1"/>
    </source>
</evidence>
<name>A0A377GN02_9GAMM</name>
<keyword evidence="2" id="KW-0378">Hydrolase</keyword>
<sequence>MPYQDMTDMLKHTAKQSGSFSSELTTFKVFVFQPDEDFFSFSFEERLNILEKRIILAKKTLQEMVGNETQINNPPEQSKTSKLQWFINFKNKRKEETQLKPPKIKTPPAMFVAPEYLFKDQSELCFQKYYSQAQKNVFKKRLKELSMDTDMLIVPGTFCWYKKAKSDSNNYYRNTAYFFHRGHIEKYKKRYPHTTYDFDYVDEGFLNYMDLRRNFFKSGMDDTLVKDFSGLKVGIEICYDSVQSALSHFVNDNNMPLDVQLIIADGAEKPTLVTRPGTLFIKVEKNANQTEIGTITNTSNAPVGIQPAIFLGCVEEKDLICFKFK</sequence>
<keyword evidence="3" id="KW-1185">Reference proteome</keyword>
<evidence type="ECO:0000313" key="2">
    <source>
        <dbReference type="EMBL" id="STO26187.1"/>
    </source>
</evidence>
<dbReference type="Proteomes" id="UP000186808">
    <property type="component" value="Unassembled WGS sequence"/>
</dbReference>
<reference evidence="2 4" key="2">
    <citation type="submission" date="2018-06" db="EMBL/GenBank/DDBJ databases">
        <authorList>
            <consortium name="Pathogen Informatics"/>
            <person name="Doyle S."/>
        </authorList>
    </citation>
    <scope>NUCLEOTIDE SEQUENCE [LARGE SCALE GENOMIC DNA]</scope>
    <source>
        <strain evidence="2 4">NCTC11401</strain>
    </source>
</reference>
<organism evidence="2 4">
    <name type="scientific">Fluoribacter gormanii</name>
    <dbReference type="NCBI Taxonomy" id="464"/>
    <lineage>
        <taxon>Bacteria</taxon>
        <taxon>Pseudomonadati</taxon>
        <taxon>Pseudomonadota</taxon>
        <taxon>Gammaproteobacteria</taxon>
        <taxon>Legionellales</taxon>
        <taxon>Legionellaceae</taxon>
        <taxon>Fluoribacter</taxon>
    </lineage>
</organism>
<protein>
    <submittedName>
        <fullName evidence="2">Carbon-nitrogen hydrolase</fullName>
    </submittedName>
</protein>
<proteinExistence type="predicted"/>